<feature type="domain" description="Bacillithiol biosynthesis BshC C-terminal coiled-coil" evidence="4">
    <location>
        <begin position="384"/>
        <end position="528"/>
    </location>
</feature>
<evidence type="ECO:0000313" key="6">
    <source>
        <dbReference type="Proteomes" id="UP001596250"/>
    </source>
</evidence>
<comment type="similarity">
    <text evidence="2">Belongs to the BshC family.</text>
</comment>
<reference evidence="6" key="1">
    <citation type="journal article" date="2019" name="Int. J. Syst. Evol. Microbiol.">
        <title>The Global Catalogue of Microorganisms (GCM) 10K type strain sequencing project: providing services to taxonomists for standard genome sequencing and annotation.</title>
        <authorList>
            <consortium name="The Broad Institute Genomics Platform"/>
            <consortium name="The Broad Institute Genome Sequencing Center for Infectious Disease"/>
            <person name="Wu L."/>
            <person name="Ma J."/>
        </authorList>
    </citation>
    <scope>NUCLEOTIDE SEQUENCE [LARGE SCALE GENOMIC DNA]</scope>
    <source>
        <strain evidence="6">CCM 8749</strain>
    </source>
</reference>
<comment type="caution">
    <text evidence="5">The sequence shown here is derived from an EMBL/GenBank/DDBJ whole genome shotgun (WGS) entry which is preliminary data.</text>
</comment>
<dbReference type="RefSeq" id="WP_379895403.1">
    <property type="nucleotide sequence ID" value="NZ_CBCSCT010000025.1"/>
</dbReference>
<dbReference type="PIRSF" id="PIRSF012535">
    <property type="entry name" value="UCP012535"/>
    <property type="match status" value="1"/>
</dbReference>
<dbReference type="HAMAP" id="MF_01867">
    <property type="entry name" value="BshC"/>
    <property type="match status" value="1"/>
</dbReference>
<dbReference type="InterPro" id="IPR011199">
    <property type="entry name" value="Bacillithiol_biosynth_BshC"/>
</dbReference>
<dbReference type="InterPro" id="IPR055399">
    <property type="entry name" value="CC_BshC"/>
</dbReference>
<name>A0ABW1ISI4_9BACL</name>
<sequence length="541" mass="62903">MNSVPYRAHRNTLSAEFVNGSDRVSTYYSYISKRPDAYIARNVRMEKPERQKADRTRLVSVLEEYNLRIHNSPKAMESIRALLRPETLVIIGGQQAGLLTGPVLVMYKAITIIQEAKKASAALGKPVVPVFWIAGEDHDMNEVNHIQVLNPQGKFEKLSLDSRIQALEGVSHVSISQDDWNEVMEKLEAYLIDTEFKSQLVGKLREIHQQSGTLSDAFARTMAWLFAEHGLVLMDAADPNIRALERPMFRELLEQHEALNEMIVKQGEALVRDGFPLQAEPAEHQVNLFMRSGGRRKLLQYEDGRFQDKQGTESWTKEELLTFIEEHPERFSNNVFTRPLMQEFLFPVLGTVLGPAEIAYWGLLKPAFEHLDMEMPVLIPRTEITFVESTVQKHLDKYELTAEDVMERYEEKLQAWLKDQDHIDIEGQFHRVRDEFIRLYRPVVESLKQIQPGMNQLGNTNMEKILEQIVFLENKAKKALIDRHGTAMRQWEKMYASLKPMGKYQERVYNVFVYLNKYGMQWLEDLIRWDADDEVHYLMYV</sequence>
<dbReference type="Pfam" id="PF24850">
    <property type="entry name" value="CC_BshC"/>
    <property type="match status" value="1"/>
</dbReference>
<accession>A0ABW1ISI4</accession>
<dbReference type="EMBL" id="JBHSQV010000174">
    <property type="protein sequence ID" value="MFC5987971.1"/>
    <property type="molecule type" value="Genomic_DNA"/>
</dbReference>
<proteinExistence type="inferred from homology"/>
<evidence type="ECO:0000256" key="2">
    <source>
        <dbReference type="HAMAP-Rule" id="MF_01867"/>
    </source>
</evidence>
<evidence type="ECO:0000256" key="1">
    <source>
        <dbReference type="ARBA" id="ARBA00022598"/>
    </source>
</evidence>
<protein>
    <recommendedName>
        <fullName evidence="2">Putative cysteine ligase BshC</fullName>
        <ecNumber evidence="2">6.-.-.-</ecNumber>
    </recommendedName>
</protein>
<organism evidence="5 6">
    <name type="scientific">Marinicrinis lubricantis</name>
    <dbReference type="NCBI Taxonomy" id="2086470"/>
    <lineage>
        <taxon>Bacteria</taxon>
        <taxon>Bacillati</taxon>
        <taxon>Bacillota</taxon>
        <taxon>Bacilli</taxon>
        <taxon>Bacillales</taxon>
        <taxon>Paenibacillaceae</taxon>
    </lineage>
</organism>
<dbReference type="InterPro" id="IPR055398">
    <property type="entry name" value="Rossmann-like_BshC"/>
</dbReference>
<comment type="function">
    <text evidence="2">Involved in bacillithiol (BSH) biosynthesis. May catalyze the last step of the pathway, the addition of cysteine to glucosamine malate (GlcN-Mal) to generate BSH.</text>
</comment>
<dbReference type="EC" id="6.-.-.-" evidence="2"/>
<dbReference type="Proteomes" id="UP001596250">
    <property type="component" value="Unassembled WGS sequence"/>
</dbReference>
<gene>
    <name evidence="2 5" type="primary">bshC</name>
    <name evidence="5" type="ORF">ACFPXP_16320</name>
</gene>
<keyword evidence="6" id="KW-1185">Reference proteome</keyword>
<dbReference type="Pfam" id="PF10079">
    <property type="entry name" value="Rossmann-like_BshC"/>
    <property type="match status" value="1"/>
</dbReference>
<keyword evidence="1 2" id="KW-0436">Ligase</keyword>
<evidence type="ECO:0000259" key="3">
    <source>
        <dbReference type="Pfam" id="PF10079"/>
    </source>
</evidence>
<feature type="domain" description="Bacillithiol biosynthesis BshC N-terminal Rossmann-like" evidence="3">
    <location>
        <begin position="3"/>
        <end position="381"/>
    </location>
</feature>
<evidence type="ECO:0000259" key="4">
    <source>
        <dbReference type="Pfam" id="PF24850"/>
    </source>
</evidence>
<dbReference type="NCBIfam" id="TIGR03998">
    <property type="entry name" value="thiol_BshC"/>
    <property type="match status" value="1"/>
</dbReference>
<evidence type="ECO:0000313" key="5">
    <source>
        <dbReference type="EMBL" id="MFC5987971.1"/>
    </source>
</evidence>